<dbReference type="RefSeq" id="WP_311501105.1">
    <property type="nucleotide sequence ID" value="NZ_JAVRHN010000015.1"/>
</dbReference>
<dbReference type="EMBL" id="JAVRHN010000015">
    <property type="protein sequence ID" value="MDT0687833.1"/>
    <property type="molecule type" value="Genomic_DNA"/>
</dbReference>
<sequence>MDNVTQLHNTTPKQLQDAILQGVKKQLEELKKQYQPKEPEEYLSRSEVAKMLKVDIMTVHNWSKKGKLKKHALGNRVYYKRSEVEQAIVEL</sequence>
<dbReference type="SUPFAM" id="SSF46955">
    <property type="entry name" value="Putative DNA-binding domain"/>
    <property type="match status" value="1"/>
</dbReference>
<comment type="caution">
    <text evidence="2">The sequence shown here is derived from an EMBL/GenBank/DDBJ whole genome shotgun (WGS) entry which is preliminary data.</text>
</comment>
<gene>
    <name evidence="2" type="ORF">RM541_15820</name>
</gene>
<dbReference type="Gene3D" id="1.10.1660.10">
    <property type="match status" value="1"/>
</dbReference>
<dbReference type="Pfam" id="PF12728">
    <property type="entry name" value="HTH_17"/>
    <property type="match status" value="1"/>
</dbReference>
<dbReference type="InterPro" id="IPR041657">
    <property type="entry name" value="HTH_17"/>
</dbReference>
<evidence type="ECO:0000259" key="1">
    <source>
        <dbReference type="Pfam" id="PF12728"/>
    </source>
</evidence>
<reference evidence="2 3" key="1">
    <citation type="submission" date="2023-09" db="EMBL/GenBank/DDBJ databases">
        <authorList>
            <person name="Rey-Velasco X."/>
        </authorList>
    </citation>
    <scope>NUCLEOTIDE SEQUENCE [LARGE SCALE GENOMIC DNA]</scope>
    <source>
        <strain evidence="2 3">F225</strain>
    </source>
</reference>
<proteinExistence type="predicted"/>
<accession>A0ABU3DVS0</accession>
<evidence type="ECO:0000313" key="3">
    <source>
        <dbReference type="Proteomes" id="UP001253848"/>
    </source>
</evidence>
<protein>
    <submittedName>
        <fullName evidence="2">Helix-turn-helix domain-containing protein</fullName>
    </submittedName>
</protein>
<evidence type="ECO:0000313" key="2">
    <source>
        <dbReference type="EMBL" id="MDT0687833.1"/>
    </source>
</evidence>
<dbReference type="InterPro" id="IPR009061">
    <property type="entry name" value="DNA-bd_dom_put_sf"/>
</dbReference>
<organism evidence="2 3">
    <name type="scientific">Autumnicola psychrophila</name>
    <dbReference type="NCBI Taxonomy" id="3075592"/>
    <lineage>
        <taxon>Bacteria</taxon>
        <taxon>Pseudomonadati</taxon>
        <taxon>Bacteroidota</taxon>
        <taxon>Flavobacteriia</taxon>
        <taxon>Flavobacteriales</taxon>
        <taxon>Flavobacteriaceae</taxon>
        <taxon>Autumnicola</taxon>
    </lineage>
</organism>
<name>A0ABU3DVS0_9FLAO</name>
<dbReference type="Proteomes" id="UP001253848">
    <property type="component" value="Unassembled WGS sequence"/>
</dbReference>
<feature type="domain" description="Helix-turn-helix" evidence="1">
    <location>
        <begin position="42"/>
        <end position="86"/>
    </location>
</feature>
<keyword evidence="3" id="KW-1185">Reference proteome</keyword>